<dbReference type="AlphaFoldDB" id="A0A9P8BZV4"/>
<proteinExistence type="predicted"/>
<feature type="region of interest" description="Disordered" evidence="1">
    <location>
        <begin position="214"/>
        <end position="253"/>
    </location>
</feature>
<evidence type="ECO:0000313" key="2">
    <source>
        <dbReference type="EMBL" id="KAG9228644.1"/>
    </source>
</evidence>
<dbReference type="OrthoDB" id="3530815at2759"/>
<dbReference type="Proteomes" id="UP000824998">
    <property type="component" value="Unassembled WGS sequence"/>
</dbReference>
<organism evidence="2 3">
    <name type="scientific">Amylocarpus encephaloides</name>
    <dbReference type="NCBI Taxonomy" id="45428"/>
    <lineage>
        <taxon>Eukaryota</taxon>
        <taxon>Fungi</taxon>
        <taxon>Dikarya</taxon>
        <taxon>Ascomycota</taxon>
        <taxon>Pezizomycotina</taxon>
        <taxon>Leotiomycetes</taxon>
        <taxon>Helotiales</taxon>
        <taxon>Helotiales incertae sedis</taxon>
        <taxon>Amylocarpus</taxon>
    </lineage>
</organism>
<evidence type="ECO:0000313" key="3">
    <source>
        <dbReference type="Proteomes" id="UP000824998"/>
    </source>
</evidence>
<accession>A0A9P8BZV4</accession>
<dbReference type="EMBL" id="MU251885">
    <property type="protein sequence ID" value="KAG9228644.1"/>
    <property type="molecule type" value="Genomic_DNA"/>
</dbReference>
<protein>
    <recommendedName>
        <fullName evidence="4">WW domain-containing protein</fullName>
    </recommendedName>
</protein>
<evidence type="ECO:0000256" key="1">
    <source>
        <dbReference type="SAM" id="MobiDB-lite"/>
    </source>
</evidence>
<dbReference type="InterPro" id="IPR001202">
    <property type="entry name" value="WW_dom"/>
</dbReference>
<dbReference type="Gene3D" id="2.20.70.10">
    <property type="match status" value="1"/>
</dbReference>
<comment type="caution">
    <text evidence="2">The sequence shown here is derived from an EMBL/GenBank/DDBJ whole genome shotgun (WGS) entry which is preliminary data.</text>
</comment>
<feature type="compositionally biased region" description="Basic and acidic residues" evidence="1">
    <location>
        <begin position="242"/>
        <end position="253"/>
    </location>
</feature>
<keyword evidence="3" id="KW-1185">Reference proteome</keyword>
<name>A0A9P8BZV4_9HELO</name>
<gene>
    <name evidence="2" type="ORF">BJ875DRAFT_489656</name>
</gene>
<evidence type="ECO:0008006" key="4">
    <source>
        <dbReference type="Google" id="ProtNLM"/>
    </source>
</evidence>
<reference evidence="2" key="1">
    <citation type="journal article" date="2021" name="IMA Fungus">
        <title>Genomic characterization of three marine fungi, including Emericellopsis atlantica sp. nov. with signatures of a generalist lifestyle and marine biomass degradation.</title>
        <authorList>
            <person name="Hagestad O.C."/>
            <person name="Hou L."/>
            <person name="Andersen J.H."/>
            <person name="Hansen E.H."/>
            <person name="Altermark B."/>
            <person name="Li C."/>
            <person name="Kuhnert E."/>
            <person name="Cox R.J."/>
            <person name="Crous P.W."/>
            <person name="Spatafora J.W."/>
            <person name="Lail K."/>
            <person name="Amirebrahimi M."/>
            <person name="Lipzen A."/>
            <person name="Pangilinan J."/>
            <person name="Andreopoulos W."/>
            <person name="Hayes R.D."/>
            <person name="Ng V."/>
            <person name="Grigoriev I.V."/>
            <person name="Jackson S.A."/>
            <person name="Sutton T.D.S."/>
            <person name="Dobson A.D.W."/>
            <person name="Rama T."/>
        </authorList>
    </citation>
    <scope>NUCLEOTIDE SEQUENCE</scope>
    <source>
        <strain evidence="2">TRa018bII</strain>
    </source>
</reference>
<dbReference type="CDD" id="cd00201">
    <property type="entry name" value="WW"/>
    <property type="match status" value="1"/>
</dbReference>
<sequence length="253" mass="29844">MSPTAFKQQIDQFITELHRCLELCDAVLRYRRLGSTHLALDQLQDGLALSSRVVSSEFMRFRTQIGPRMDLGDELSRNYLNRAIREVKSDVQTRLHDIAYREGPQDKTPGFGQILKKVDRITDEITIDLSSLALRLEATKPKPAPEKLQKPKLKHDEVIVSLEELDMFMSHMKNSWKEKETSEGRRYWVNHFDDKVIVWERPEGFVNAMPVKRGERKEARRFVRTPTWEQEQAQKGPRQRRQREDVWQDSRAW</sequence>